<evidence type="ECO:0000313" key="3">
    <source>
        <dbReference type="Proteomes" id="UP001595979"/>
    </source>
</evidence>
<evidence type="ECO:0000313" key="2">
    <source>
        <dbReference type="EMBL" id="MFC5849240.1"/>
    </source>
</evidence>
<gene>
    <name evidence="2" type="ORF">ACFPQ6_13070</name>
</gene>
<reference evidence="3" key="1">
    <citation type="journal article" date="2019" name="Int. J. Syst. Evol. Microbiol.">
        <title>The Global Catalogue of Microorganisms (GCM) 10K type strain sequencing project: providing services to taxonomists for standard genome sequencing and annotation.</title>
        <authorList>
            <consortium name="The Broad Institute Genomics Platform"/>
            <consortium name="The Broad Institute Genome Sequencing Center for Infectious Disease"/>
            <person name="Wu L."/>
            <person name="Ma J."/>
        </authorList>
    </citation>
    <scope>NUCLEOTIDE SEQUENCE [LARGE SCALE GENOMIC DNA]</scope>
    <source>
        <strain evidence="3">CGMCC 1.15053</strain>
    </source>
</reference>
<dbReference type="RefSeq" id="WP_380050177.1">
    <property type="nucleotide sequence ID" value="NZ_JBHSOH010000016.1"/>
</dbReference>
<comment type="caution">
    <text evidence="2">The sequence shown here is derived from an EMBL/GenBank/DDBJ whole genome shotgun (WGS) entry which is preliminary data.</text>
</comment>
<dbReference type="InterPro" id="IPR021835">
    <property type="entry name" value="DUF3427"/>
</dbReference>
<dbReference type="Pfam" id="PF11907">
    <property type="entry name" value="DUF3427"/>
    <property type="match status" value="1"/>
</dbReference>
<feature type="domain" description="DUF3427" evidence="1">
    <location>
        <begin position="44"/>
        <end position="157"/>
    </location>
</feature>
<accession>A0ABW1DLT8</accession>
<organism evidence="2 3">
    <name type="scientific">Deinococcus petrolearius</name>
    <dbReference type="NCBI Taxonomy" id="1751295"/>
    <lineage>
        <taxon>Bacteria</taxon>
        <taxon>Thermotogati</taxon>
        <taxon>Deinococcota</taxon>
        <taxon>Deinococci</taxon>
        <taxon>Deinococcales</taxon>
        <taxon>Deinococcaceae</taxon>
        <taxon>Deinococcus</taxon>
    </lineage>
</organism>
<protein>
    <submittedName>
        <fullName evidence="2">DUF3427 domain-containing protein</fullName>
    </submittedName>
</protein>
<dbReference type="Proteomes" id="UP001595979">
    <property type="component" value="Unassembled WGS sequence"/>
</dbReference>
<evidence type="ECO:0000259" key="1">
    <source>
        <dbReference type="Pfam" id="PF11907"/>
    </source>
</evidence>
<proteinExistence type="predicted"/>
<keyword evidence="3" id="KW-1185">Reference proteome</keyword>
<dbReference type="EMBL" id="JBHSOH010000016">
    <property type="protein sequence ID" value="MFC5849240.1"/>
    <property type="molecule type" value="Genomic_DNA"/>
</dbReference>
<sequence length="187" mass="21532">MPELRQRLQDDPRLAREVERRLEYTLTGDHAERHDGVLRTPDSLVRYRGYRRSEIVNQLGVQYDPARHNTGVIKVDRHIALLTQLDTQDTRDVHHYQNRILDDLQHISWASQNRQVPDGGSRQAVAEHRRLGHVLHLFVQPGGENLYFYLGTVDVTEVLRRAPFTAVLRLAERLPPAVQQVMGVSGP</sequence>
<name>A0ABW1DLT8_9DEIO</name>